<feature type="transmembrane region" description="Helical" evidence="2">
    <location>
        <begin position="147"/>
        <end position="171"/>
    </location>
</feature>
<comment type="caution">
    <text evidence="3">The sequence shown here is derived from an EMBL/GenBank/DDBJ whole genome shotgun (WGS) entry which is preliminary data.</text>
</comment>
<keyword evidence="4" id="KW-1185">Reference proteome</keyword>
<keyword evidence="2" id="KW-0472">Membrane</keyword>
<gene>
    <name evidence="3" type="ORF">BJ989_000737</name>
</gene>
<feature type="transmembrane region" description="Helical" evidence="2">
    <location>
        <begin position="191"/>
        <end position="211"/>
    </location>
</feature>
<dbReference type="Proteomes" id="UP000544110">
    <property type="component" value="Unassembled WGS sequence"/>
</dbReference>
<evidence type="ECO:0000313" key="4">
    <source>
        <dbReference type="Proteomes" id="UP000544110"/>
    </source>
</evidence>
<organism evidence="3 4">
    <name type="scientific">Nocardioides perillae</name>
    <dbReference type="NCBI Taxonomy" id="1119534"/>
    <lineage>
        <taxon>Bacteria</taxon>
        <taxon>Bacillati</taxon>
        <taxon>Actinomycetota</taxon>
        <taxon>Actinomycetes</taxon>
        <taxon>Propionibacteriales</taxon>
        <taxon>Nocardioidaceae</taxon>
        <taxon>Nocardioides</taxon>
    </lineage>
</organism>
<accession>A0A7Y9UJN5</accession>
<evidence type="ECO:0000313" key="3">
    <source>
        <dbReference type="EMBL" id="NYG54433.1"/>
    </source>
</evidence>
<keyword evidence="2" id="KW-1133">Transmembrane helix</keyword>
<dbReference type="AlphaFoldDB" id="A0A7Y9UJN5"/>
<feature type="compositionally biased region" description="Low complexity" evidence="1">
    <location>
        <begin position="84"/>
        <end position="131"/>
    </location>
</feature>
<evidence type="ECO:0000256" key="2">
    <source>
        <dbReference type="SAM" id="Phobius"/>
    </source>
</evidence>
<keyword evidence="2" id="KW-0812">Transmembrane</keyword>
<sequence length="279" mass="28093">MADEHREPHPDDARETEASLELPSFGLRRRRRSQAPATEAPRAETAPAEPPTEPPAEPPAEPATGQRTPAAPPPAAPPAPPAAAPARPASPTVASAPVTPAQPEPVVADPAAHPAHAEASAADVPAATAPARPRRPRPRLSLPGVPALPPLSGSAAALVTGLVVGVVGVLLTLASTATCEALRGTSSCGDAGFLVLGAIVLVMALLGRALLDAWQVRDSGSTAVLAVGLVVVVALTVLIDVILSWAMVVVVPLVSLAAFGVSHWVTTKVAESESESADA</sequence>
<protein>
    <submittedName>
        <fullName evidence="3">Uncharacterized protein</fullName>
    </submittedName>
</protein>
<proteinExistence type="predicted"/>
<feature type="transmembrane region" description="Helical" evidence="2">
    <location>
        <begin position="223"/>
        <end position="239"/>
    </location>
</feature>
<dbReference type="RefSeq" id="WP_179517053.1">
    <property type="nucleotide sequence ID" value="NZ_JACCAC010000001.1"/>
</dbReference>
<feature type="compositionally biased region" description="Basic and acidic residues" evidence="1">
    <location>
        <begin position="1"/>
        <end position="17"/>
    </location>
</feature>
<feature type="region of interest" description="Disordered" evidence="1">
    <location>
        <begin position="1"/>
        <end position="142"/>
    </location>
</feature>
<evidence type="ECO:0000256" key="1">
    <source>
        <dbReference type="SAM" id="MobiDB-lite"/>
    </source>
</evidence>
<feature type="compositionally biased region" description="Low complexity" evidence="1">
    <location>
        <begin position="35"/>
        <end position="47"/>
    </location>
</feature>
<name>A0A7Y9UJN5_9ACTN</name>
<reference evidence="3 4" key="1">
    <citation type="submission" date="2020-07" db="EMBL/GenBank/DDBJ databases">
        <title>Sequencing the genomes of 1000 actinobacteria strains.</title>
        <authorList>
            <person name="Klenk H.-P."/>
        </authorList>
    </citation>
    <scope>NUCLEOTIDE SEQUENCE [LARGE SCALE GENOMIC DNA]</scope>
    <source>
        <strain evidence="3 4">DSM 24552</strain>
    </source>
</reference>
<dbReference type="EMBL" id="JACCAC010000001">
    <property type="protein sequence ID" value="NYG54433.1"/>
    <property type="molecule type" value="Genomic_DNA"/>
</dbReference>
<feature type="compositionally biased region" description="Pro residues" evidence="1">
    <location>
        <begin position="70"/>
        <end position="83"/>
    </location>
</feature>
<feature type="compositionally biased region" description="Pro residues" evidence="1">
    <location>
        <begin position="48"/>
        <end position="61"/>
    </location>
</feature>
<feature type="transmembrane region" description="Helical" evidence="2">
    <location>
        <begin position="245"/>
        <end position="265"/>
    </location>
</feature>